<dbReference type="Pfam" id="PF01458">
    <property type="entry name" value="SUFBD_core"/>
    <property type="match status" value="1"/>
</dbReference>
<dbReference type="EMBL" id="WTVQ01000045">
    <property type="protein sequence ID" value="NMG76949.1"/>
    <property type="molecule type" value="Genomic_DNA"/>
</dbReference>
<evidence type="ECO:0000313" key="4">
    <source>
        <dbReference type="EMBL" id="NMG76949.1"/>
    </source>
</evidence>
<comment type="similarity">
    <text evidence="1">Belongs to the iron-sulfur cluster assembly SufBD family.</text>
</comment>
<accession>A0ABX1QI90</accession>
<organism evidence="4 5">
    <name type="scientific">Aromatoleum diolicum</name>
    <dbReference type="NCBI Taxonomy" id="75796"/>
    <lineage>
        <taxon>Bacteria</taxon>
        <taxon>Pseudomonadati</taxon>
        <taxon>Pseudomonadota</taxon>
        <taxon>Betaproteobacteria</taxon>
        <taxon>Rhodocyclales</taxon>
        <taxon>Rhodocyclaceae</taxon>
        <taxon>Aromatoleum</taxon>
    </lineage>
</organism>
<keyword evidence="5" id="KW-1185">Reference proteome</keyword>
<evidence type="ECO:0000259" key="3">
    <source>
        <dbReference type="Pfam" id="PF19295"/>
    </source>
</evidence>
<dbReference type="InterPro" id="IPR045595">
    <property type="entry name" value="SufBD_N"/>
</dbReference>
<dbReference type="NCBIfam" id="TIGR01981">
    <property type="entry name" value="sufD"/>
    <property type="match status" value="1"/>
</dbReference>
<proteinExistence type="inferred from homology"/>
<dbReference type="InterPro" id="IPR011542">
    <property type="entry name" value="SUF_FeS_clus_asmbl_SufD"/>
</dbReference>
<dbReference type="PANTHER" id="PTHR43575">
    <property type="entry name" value="PROTEIN ABCI7, CHLOROPLASTIC"/>
    <property type="match status" value="1"/>
</dbReference>
<evidence type="ECO:0000313" key="5">
    <source>
        <dbReference type="Proteomes" id="UP000648984"/>
    </source>
</evidence>
<dbReference type="Pfam" id="PF19295">
    <property type="entry name" value="SufBD_N"/>
    <property type="match status" value="1"/>
</dbReference>
<name>A0ABX1QI90_9RHOO</name>
<feature type="domain" description="SUF system FeS cluster assembly SufBD core" evidence="2">
    <location>
        <begin position="179"/>
        <end position="411"/>
    </location>
</feature>
<reference evidence="4 5" key="1">
    <citation type="submission" date="2019-12" db="EMBL/GenBank/DDBJ databases">
        <title>Comparative genomics gives insights into the taxonomy of the Azoarcus-Aromatoleum group and reveals separate origins of nif in the plant-associated Azoarcus and non-plant-associated Aromatoleum sub-groups.</title>
        <authorList>
            <person name="Lafos M."/>
            <person name="Maluk M."/>
            <person name="Batista M."/>
            <person name="Junghare M."/>
            <person name="Carmona M."/>
            <person name="Faoro H."/>
            <person name="Cruz L.M."/>
            <person name="Battistoni F."/>
            <person name="De Souza E."/>
            <person name="Pedrosa F."/>
            <person name="Chen W.-M."/>
            <person name="Poole P.S."/>
            <person name="Dixon R.A."/>
            <person name="James E.K."/>
        </authorList>
    </citation>
    <scope>NUCLEOTIDE SEQUENCE [LARGE SCALE GENOMIC DNA]</scope>
    <source>
        <strain evidence="4 5">22Lin</strain>
    </source>
</reference>
<dbReference type="InterPro" id="IPR055346">
    <property type="entry name" value="Fe-S_cluster_assembly_SufBD"/>
</dbReference>
<protein>
    <submittedName>
        <fullName evidence="4">Fe-S cluster assembly protein SufD</fullName>
    </submittedName>
</protein>
<sequence>MTNGTRGPFVNGVLARFAEEHEGLPGAALPWLRRVRSDAIGRFAELGLPTTRHEDWKYTSVAAIERRAFDTPFDASSNGLAERALARHALDGTHRLVFVDGRYAPGLSRLDTLPAGAQVGSLAAAIAARPDRLEDLFVADDEAPANGFTTLNSALWADGAWIDLAPGVVLDMPIHLLFITTRNDLASFPRNLVRAGAEAGVTLIEHHAGPDDASYFTDAVTRIVLGKGARVAHAKLQQEGRRSFHIAAIHAEQAQDSRFGSHAFAFGGQLARSEIATRLGAEDCEAKLVGLYVGSGRQHIDHHTCIDHAQPRGTSREVYKGVLDGAARAVFNGRVIVRPDAQQTDAQQSNRNLLLSDSAEVDTKPQLEIWADDVKCAHGATVGQLDADQLHYLRSRGIDEAAARSLLIRAFAADTLEGIEHAALRARLESLLPGGLPEAA</sequence>
<evidence type="ECO:0000256" key="1">
    <source>
        <dbReference type="ARBA" id="ARBA00043967"/>
    </source>
</evidence>
<gene>
    <name evidence="4" type="primary">sufD</name>
    <name evidence="4" type="ORF">GPA25_19540</name>
</gene>
<dbReference type="SUPFAM" id="SSF101960">
    <property type="entry name" value="Stabilizer of iron transporter SufD"/>
    <property type="match status" value="1"/>
</dbReference>
<dbReference type="Proteomes" id="UP000648984">
    <property type="component" value="Unassembled WGS sequence"/>
</dbReference>
<evidence type="ECO:0000259" key="2">
    <source>
        <dbReference type="Pfam" id="PF01458"/>
    </source>
</evidence>
<dbReference type="InterPro" id="IPR000825">
    <property type="entry name" value="SUF_FeS_clus_asmbl_SufBD_core"/>
</dbReference>
<dbReference type="RefSeq" id="WP_169262085.1">
    <property type="nucleotide sequence ID" value="NZ_WTVQ01000045.1"/>
</dbReference>
<dbReference type="InterPro" id="IPR037284">
    <property type="entry name" value="SUF_FeS_clus_asmbl_SufBD_sf"/>
</dbReference>
<dbReference type="PANTHER" id="PTHR43575:SF1">
    <property type="entry name" value="PROTEIN ABCI7, CHLOROPLASTIC"/>
    <property type="match status" value="1"/>
</dbReference>
<comment type="caution">
    <text evidence="4">The sequence shown here is derived from an EMBL/GenBank/DDBJ whole genome shotgun (WGS) entry which is preliminary data.</text>
</comment>
<feature type="domain" description="SUF system FeS cluster assembly SufBD N-terminal" evidence="3">
    <location>
        <begin position="17"/>
        <end position="175"/>
    </location>
</feature>